<name>A0A1M6H0I4_9FIRM</name>
<evidence type="ECO:0000256" key="2">
    <source>
        <dbReference type="ARBA" id="ARBA00022649"/>
    </source>
</evidence>
<dbReference type="InterPro" id="IPR043519">
    <property type="entry name" value="NT_sf"/>
</dbReference>
<evidence type="ECO:0000256" key="9">
    <source>
        <dbReference type="ARBA" id="ARBA00038276"/>
    </source>
</evidence>
<keyword evidence="7" id="KW-0067">ATP-binding</keyword>
<evidence type="ECO:0000256" key="6">
    <source>
        <dbReference type="ARBA" id="ARBA00022741"/>
    </source>
</evidence>
<keyword evidence="4" id="KW-0548">Nucleotidyltransferase</keyword>
<dbReference type="Proteomes" id="UP000184529">
    <property type="component" value="Unassembled WGS sequence"/>
</dbReference>
<gene>
    <name evidence="11" type="ORF">SAMN02745219_01877</name>
</gene>
<dbReference type="Pfam" id="PF01909">
    <property type="entry name" value="NTP_transf_2"/>
    <property type="match status" value="1"/>
</dbReference>
<dbReference type="PANTHER" id="PTHR33571">
    <property type="entry name" value="SSL8005 PROTEIN"/>
    <property type="match status" value="1"/>
</dbReference>
<keyword evidence="5" id="KW-0479">Metal-binding</keyword>
<dbReference type="InterPro" id="IPR002934">
    <property type="entry name" value="Polymerase_NTP_transf_dom"/>
</dbReference>
<keyword evidence="3" id="KW-0808">Transferase</keyword>
<evidence type="ECO:0000256" key="1">
    <source>
        <dbReference type="ARBA" id="ARBA00001946"/>
    </source>
</evidence>
<dbReference type="CDD" id="cd05403">
    <property type="entry name" value="NT_KNTase_like"/>
    <property type="match status" value="1"/>
</dbReference>
<dbReference type="InterPro" id="IPR052038">
    <property type="entry name" value="Type-VII_TA_antitoxin"/>
</dbReference>
<dbReference type="STRING" id="1121432.SAMN02745219_01877"/>
<dbReference type="Gene3D" id="3.30.460.10">
    <property type="entry name" value="Beta Polymerase, domain 2"/>
    <property type="match status" value="1"/>
</dbReference>
<evidence type="ECO:0000256" key="7">
    <source>
        <dbReference type="ARBA" id="ARBA00022840"/>
    </source>
</evidence>
<proteinExistence type="inferred from homology"/>
<evidence type="ECO:0000313" key="12">
    <source>
        <dbReference type="Proteomes" id="UP000184529"/>
    </source>
</evidence>
<keyword evidence="8" id="KW-0460">Magnesium</keyword>
<sequence length="104" mass="11823">MFMVAKPLSKDMVFAEIGKIVDAVKNYGVRRIGVFGSVVRDCAGEESDLDLIVEFSEKTFDNYFDLKFFLENVFGRKVDLVIAETIKPHLKPRILAEVEYVPGF</sequence>
<evidence type="ECO:0000256" key="3">
    <source>
        <dbReference type="ARBA" id="ARBA00022679"/>
    </source>
</evidence>
<feature type="domain" description="Polymerase nucleotidyl transferase" evidence="10">
    <location>
        <begin position="19"/>
        <end position="99"/>
    </location>
</feature>
<keyword evidence="2" id="KW-1277">Toxin-antitoxin system</keyword>
<evidence type="ECO:0000313" key="11">
    <source>
        <dbReference type="EMBL" id="SHJ15717.1"/>
    </source>
</evidence>
<dbReference type="PANTHER" id="PTHR33571:SF12">
    <property type="entry name" value="BSL3053 PROTEIN"/>
    <property type="match status" value="1"/>
</dbReference>
<evidence type="ECO:0000256" key="4">
    <source>
        <dbReference type="ARBA" id="ARBA00022695"/>
    </source>
</evidence>
<keyword evidence="6" id="KW-0547">Nucleotide-binding</keyword>
<dbReference type="GO" id="GO:0005524">
    <property type="term" value="F:ATP binding"/>
    <property type="evidence" value="ECO:0007669"/>
    <property type="project" value="UniProtKB-KW"/>
</dbReference>
<evidence type="ECO:0000256" key="8">
    <source>
        <dbReference type="ARBA" id="ARBA00022842"/>
    </source>
</evidence>
<accession>A0A1M6H0I4</accession>
<evidence type="ECO:0000259" key="10">
    <source>
        <dbReference type="Pfam" id="PF01909"/>
    </source>
</evidence>
<dbReference type="GO" id="GO:0016779">
    <property type="term" value="F:nucleotidyltransferase activity"/>
    <property type="evidence" value="ECO:0007669"/>
    <property type="project" value="UniProtKB-KW"/>
</dbReference>
<evidence type="ECO:0000256" key="5">
    <source>
        <dbReference type="ARBA" id="ARBA00022723"/>
    </source>
</evidence>
<comment type="cofactor">
    <cofactor evidence="1">
        <name>Mg(2+)</name>
        <dbReference type="ChEBI" id="CHEBI:18420"/>
    </cofactor>
</comment>
<protein>
    <recommendedName>
        <fullName evidence="10">Polymerase nucleotidyl transferase domain-containing protein</fullName>
    </recommendedName>
</protein>
<dbReference type="GO" id="GO:0046872">
    <property type="term" value="F:metal ion binding"/>
    <property type="evidence" value="ECO:0007669"/>
    <property type="project" value="UniProtKB-KW"/>
</dbReference>
<reference evidence="12" key="1">
    <citation type="submission" date="2016-11" db="EMBL/GenBank/DDBJ databases">
        <authorList>
            <person name="Varghese N."/>
            <person name="Submissions S."/>
        </authorList>
    </citation>
    <scope>NUCLEOTIDE SEQUENCE [LARGE SCALE GENOMIC DNA]</scope>
    <source>
        <strain evidence="12">DSM 16057</strain>
    </source>
</reference>
<dbReference type="EMBL" id="FQZM01000021">
    <property type="protein sequence ID" value="SHJ15717.1"/>
    <property type="molecule type" value="Genomic_DNA"/>
</dbReference>
<dbReference type="SUPFAM" id="SSF81301">
    <property type="entry name" value="Nucleotidyltransferase"/>
    <property type="match status" value="1"/>
</dbReference>
<dbReference type="AlphaFoldDB" id="A0A1M6H0I4"/>
<comment type="similarity">
    <text evidence="9">Belongs to the MntA antitoxin family.</text>
</comment>
<organism evidence="11 12">
    <name type="scientific">Desulfofundulus thermosubterraneus DSM 16057</name>
    <dbReference type="NCBI Taxonomy" id="1121432"/>
    <lineage>
        <taxon>Bacteria</taxon>
        <taxon>Bacillati</taxon>
        <taxon>Bacillota</taxon>
        <taxon>Clostridia</taxon>
        <taxon>Eubacteriales</taxon>
        <taxon>Peptococcaceae</taxon>
        <taxon>Desulfofundulus</taxon>
    </lineage>
</organism>
<keyword evidence="12" id="KW-1185">Reference proteome</keyword>